<dbReference type="EMBL" id="JABBWM010000028">
    <property type="protein sequence ID" value="KAG2108204.1"/>
    <property type="molecule type" value="Genomic_DNA"/>
</dbReference>
<protein>
    <submittedName>
        <fullName evidence="1">Uncharacterized protein</fullName>
    </submittedName>
</protein>
<reference evidence="1" key="1">
    <citation type="journal article" date="2020" name="New Phytol.">
        <title>Comparative genomics reveals dynamic genome evolution in host specialist ectomycorrhizal fungi.</title>
        <authorList>
            <person name="Lofgren L.A."/>
            <person name="Nguyen N.H."/>
            <person name="Vilgalys R."/>
            <person name="Ruytinx J."/>
            <person name="Liao H.L."/>
            <person name="Branco S."/>
            <person name="Kuo A."/>
            <person name="LaButti K."/>
            <person name="Lipzen A."/>
            <person name="Andreopoulos W."/>
            <person name="Pangilinan J."/>
            <person name="Riley R."/>
            <person name="Hundley H."/>
            <person name="Na H."/>
            <person name="Barry K."/>
            <person name="Grigoriev I.V."/>
            <person name="Stajich J.E."/>
            <person name="Kennedy P.G."/>
        </authorList>
    </citation>
    <scope>NUCLEOTIDE SEQUENCE</scope>
    <source>
        <strain evidence="1">FC423</strain>
    </source>
</reference>
<sequence>MSSFMKCITNEIKIDGTTYKDEEDLDIANLQSPTLQSIMHQDMQELQVMLDHVWYQRNYLQWECKEVQRWHKEQVEQICSYIDLLEEEVHYWQTIIHIISDDVDHLKEETEQQWKEIDVGIKQMHLQLRRFIICIF</sequence>
<keyword evidence="2" id="KW-1185">Reference proteome</keyword>
<name>A0A9P7JUA4_9AGAM</name>
<evidence type="ECO:0000313" key="2">
    <source>
        <dbReference type="Proteomes" id="UP000823399"/>
    </source>
</evidence>
<proteinExistence type="predicted"/>
<comment type="caution">
    <text evidence="1">The sequence shown here is derived from an EMBL/GenBank/DDBJ whole genome shotgun (WGS) entry which is preliminary data.</text>
</comment>
<dbReference type="GeneID" id="64695962"/>
<dbReference type="RefSeq" id="XP_041292723.1">
    <property type="nucleotide sequence ID" value="XM_041433703.1"/>
</dbReference>
<dbReference type="Proteomes" id="UP000823399">
    <property type="component" value="Unassembled WGS sequence"/>
</dbReference>
<evidence type="ECO:0000313" key="1">
    <source>
        <dbReference type="EMBL" id="KAG2108204.1"/>
    </source>
</evidence>
<dbReference type="AlphaFoldDB" id="A0A9P7JUA4"/>
<gene>
    <name evidence="1" type="ORF">F5147DRAFT_652926</name>
</gene>
<accession>A0A9P7JUA4</accession>
<organism evidence="1 2">
    <name type="scientific">Suillus discolor</name>
    <dbReference type="NCBI Taxonomy" id="1912936"/>
    <lineage>
        <taxon>Eukaryota</taxon>
        <taxon>Fungi</taxon>
        <taxon>Dikarya</taxon>
        <taxon>Basidiomycota</taxon>
        <taxon>Agaricomycotina</taxon>
        <taxon>Agaricomycetes</taxon>
        <taxon>Agaricomycetidae</taxon>
        <taxon>Boletales</taxon>
        <taxon>Suillineae</taxon>
        <taxon>Suillaceae</taxon>
        <taxon>Suillus</taxon>
    </lineage>
</organism>